<reference evidence="2 3" key="1">
    <citation type="submission" date="2014-04" db="EMBL/GenBank/DDBJ databases">
        <authorList>
            <consortium name="DOE Joint Genome Institute"/>
            <person name="Kuo A."/>
            <person name="Kohler A."/>
            <person name="Nagy L.G."/>
            <person name="Floudas D."/>
            <person name="Copeland A."/>
            <person name="Barry K.W."/>
            <person name="Cichocki N."/>
            <person name="Veneault-Fourrey C."/>
            <person name="LaButti K."/>
            <person name="Lindquist E.A."/>
            <person name="Lipzen A."/>
            <person name="Lundell T."/>
            <person name="Morin E."/>
            <person name="Murat C."/>
            <person name="Sun H."/>
            <person name="Tunlid A."/>
            <person name="Henrissat B."/>
            <person name="Grigoriev I.V."/>
            <person name="Hibbett D.S."/>
            <person name="Martin F."/>
            <person name="Nordberg H.P."/>
            <person name="Cantor M.N."/>
            <person name="Hua S.X."/>
        </authorList>
    </citation>
    <scope>NUCLEOTIDE SEQUENCE [LARGE SCALE GENOMIC DNA]</scope>
    <source>
        <strain evidence="2 3">LaAM-08-1</strain>
    </source>
</reference>
<feature type="region of interest" description="Disordered" evidence="1">
    <location>
        <begin position="1173"/>
        <end position="1252"/>
    </location>
</feature>
<keyword evidence="3" id="KW-1185">Reference proteome</keyword>
<name>A0A0C9X1D6_9AGAR</name>
<dbReference type="InterPro" id="IPR041078">
    <property type="entry name" value="Plavaka"/>
</dbReference>
<feature type="compositionally biased region" description="Basic and acidic residues" evidence="1">
    <location>
        <begin position="1178"/>
        <end position="1197"/>
    </location>
</feature>
<gene>
    <name evidence="2" type="ORF">K443DRAFT_660285</name>
</gene>
<sequence>MIPYPHQHIFETPSNTCLCGKTFAQTSALNNHLRSCRVTKKTVSFGLARAKELWENRKKKLNTEGVPKPINSNPKERVATTTIIDVDLDNIIVQSPSDFNTPVALRKGIRNRKLPKRYLDILPCSAPSLPSGEPPMPQDSPNIFGLIRKYTGNKPPDHDAEDHLTFEDLCNRCSAPTHPADRLTSDHFSTQSQSFLPYPNESSFALGHWYWNEGQQKTLSGFRKLVEIVGNPSFSPSDVRHTNWDQINSLLAGSQTESDAEWVDAADEGWNITEIKINVPFHRDTREPGSKIYSAASLYHRSLIAVMRERVADPHDFRYFHIEPYELLWHSPLNPGQAIHVHGELYTSESFLRAHIELQQSIGEPGCQLTRVICAFMLWSDETHLTSFGATKLWPVYAFFGNESKYRRGKPSCNSCNHVAYFEKLPPEFTDFASALTGGKGPVSQFYTHCRRELFHEQLKVLVDDEFVDAWKHGVVVKCGDGILRRFYPRIFTYSADYPEKVLLASIRDKGCRPCPRCLVFKQEIRNLGLPKDRQQRIQLARVDTLQRRNKVSSARRIIYEENYRINSAAVERILKEESLVPTSNTFSERLQTLGFNFFDILVVDLLHEFELGVWKALFTHLLRILSAINPLVLNILDQRKVPSFGESTIRSFSKNTSEMKQMAARDFEDILQCSIPVFDGLFPSGHQTPIMQLLFLCAHWHGLAKLRMHSDLTLKILDNLTTQMGDAFRFFSDHVCGAYRTRELPCEENARRRRQAKKDKQPADLVAKGGPYQQKKEVGPKLKAYNMSTYKHHALGDYVAHIRGRGTTDSYSTEPGELEHRTPKARYKRTDKRMFIKQLTQIERRQIRLRRLKRKYSPPSNSTTDKVEKSAKEHYHIGKCESLYEDIGAFLRLHVGDPAVKDFFPNLRAHLMRRAGVAATSQGTFSSQLDTLPGSIDLSKTTPWPVSHEDVFFKHNRIYHHKVMRINYTTYDVRRAQDTINIGTMRRDIMVLHESQPDHLTDCFKPLISHPYLYARVLGIFHVNAIYTGGITSDPRPTRFDLLWVRWFHTISPGSWDSHKLESVAFPPMASDGAFGFLDPKDVVRSCHIIPNFASGKRFSDGQGLSPCSRDDNDFCQYYVGRFVDRDMLMRYHPGLGIGHVGVPNPSSSSPSQHTAGMEVDLSESVSLEPISMSPEENIHFTNDKRSLGPEKRELQQSDEEEQASEPDDQDSDHDAYSDHDNDANFNLEGDSDSLDSIGSSSIDLDEGYDD</sequence>
<accession>A0A0C9X1D6</accession>
<dbReference type="Proteomes" id="UP000054477">
    <property type="component" value="Unassembled WGS sequence"/>
</dbReference>
<evidence type="ECO:0000313" key="2">
    <source>
        <dbReference type="EMBL" id="KIJ90372.1"/>
    </source>
</evidence>
<dbReference type="Pfam" id="PF18759">
    <property type="entry name" value="Plavaka"/>
    <property type="match status" value="1"/>
</dbReference>
<dbReference type="HOGENOM" id="CLU_002498_0_1_1"/>
<proteinExistence type="predicted"/>
<feature type="region of interest" description="Disordered" evidence="1">
    <location>
        <begin position="750"/>
        <end position="774"/>
    </location>
</feature>
<dbReference type="AlphaFoldDB" id="A0A0C9X1D6"/>
<evidence type="ECO:0000256" key="1">
    <source>
        <dbReference type="SAM" id="MobiDB-lite"/>
    </source>
</evidence>
<dbReference type="OrthoDB" id="2687259at2759"/>
<dbReference type="STRING" id="1095629.A0A0C9X1D6"/>
<feature type="compositionally biased region" description="Basic and acidic residues" evidence="1">
    <location>
        <begin position="1214"/>
        <end position="1224"/>
    </location>
</feature>
<dbReference type="EMBL" id="KN839204">
    <property type="protein sequence ID" value="KIJ90372.1"/>
    <property type="molecule type" value="Genomic_DNA"/>
</dbReference>
<protein>
    <submittedName>
        <fullName evidence="2">Uncharacterized protein</fullName>
    </submittedName>
</protein>
<feature type="compositionally biased region" description="Acidic residues" evidence="1">
    <location>
        <begin position="1198"/>
        <end position="1213"/>
    </location>
</feature>
<reference evidence="3" key="2">
    <citation type="submission" date="2015-01" db="EMBL/GenBank/DDBJ databases">
        <title>Evolutionary Origins and Diversification of the Mycorrhizal Mutualists.</title>
        <authorList>
            <consortium name="DOE Joint Genome Institute"/>
            <consortium name="Mycorrhizal Genomics Consortium"/>
            <person name="Kohler A."/>
            <person name="Kuo A."/>
            <person name="Nagy L.G."/>
            <person name="Floudas D."/>
            <person name="Copeland A."/>
            <person name="Barry K.W."/>
            <person name="Cichocki N."/>
            <person name="Veneault-Fourrey C."/>
            <person name="LaButti K."/>
            <person name="Lindquist E.A."/>
            <person name="Lipzen A."/>
            <person name="Lundell T."/>
            <person name="Morin E."/>
            <person name="Murat C."/>
            <person name="Riley R."/>
            <person name="Ohm R."/>
            <person name="Sun H."/>
            <person name="Tunlid A."/>
            <person name="Henrissat B."/>
            <person name="Grigoriev I.V."/>
            <person name="Hibbett D.S."/>
            <person name="Martin F."/>
        </authorList>
    </citation>
    <scope>NUCLEOTIDE SEQUENCE [LARGE SCALE GENOMIC DNA]</scope>
    <source>
        <strain evidence="3">LaAM-08-1</strain>
    </source>
</reference>
<evidence type="ECO:0000313" key="3">
    <source>
        <dbReference type="Proteomes" id="UP000054477"/>
    </source>
</evidence>
<organism evidence="2 3">
    <name type="scientific">Laccaria amethystina LaAM-08-1</name>
    <dbReference type="NCBI Taxonomy" id="1095629"/>
    <lineage>
        <taxon>Eukaryota</taxon>
        <taxon>Fungi</taxon>
        <taxon>Dikarya</taxon>
        <taxon>Basidiomycota</taxon>
        <taxon>Agaricomycotina</taxon>
        <taxon>Agaricomycetes</taxon>
        <taxon>Agaricomycetidae</taxon>
        <taxon>Agaricales</taxon>
        <taxon>Agaricineae</taxon>
        <taxon>Hydnangiaceae</taxon>
        <taxon>Laccaria</taxon>
    </lineage>
</organism>